<accession>Q93NM3</accession>
<dbReference type="AlphaFoldDB" id="Q93NM3"/>
<organism evidence="1">
    <name type="scientific">Enterococcus faecium</name>
    <name type="common">Streptococcus faecium</name>
    <dbReference type="NCBI Taxonomy" id="1352"/>
    <lineage>
        <taxon>Bacteria</taxon>
        <taxon>Bacillati</taxon>
        <taxon>Bacillota</taxon>
        <taxon>Bacilli</taxon>
        <taxon>Lactobacillales</taxon>
        <taxon>Enterococcaceae</taxon>
        <taxon>Enterococcus</taxon>
    </lineage>
</organism>
<protein>
    <submittedName>
        <fullName evidence="1">Uncharacterized protein</fullName>
    </submittedName>
</protein>
<proteinExistence type="predicted"/>
<evidence type="ECO:0000313" key="1">
    <source>
        <dbReference type="EMBL" id="AAK84315.1"/>
    </source>
</evidence>
<sequence length="70" mass="8153">MYSHKCLYRTFFISYTYKYINIMDLSQYLGHILVETVTSFLLLPTLQTPVGLDSESSYGFDFGYKTLQCS</sequence>
<reference evidence="1" key="1">
    <citation type="journal article" date="2001" name="Antimicrob. Agents Chemother.">
        <title>Indication of transposition of a mobile DNA element containing the vat(D) and erm(B) genes in Enterococcus faecium.</title>
        <authorList>
            <person name="Hammerum A.M."/>
            <person name="Flannagan S.E."/>
            <person name="Clewell D.B."/>
            <person name="Jensen L.B."/>
        </authorList>
    </citation>
    <scope>NUCLEOTIDE SEQUENCE</scope>
</reference>
<dbReference type="EMBL" id="AF368302">
    <property type="protein sequence ID" value="AAK84315.1"/>
    <property type="molecule type" value="Genomic_DNA"/>
</dbReference>
<name>Q93NM3_ENTFC</name>